<feature type="compositionally biased region" description="Low complexity" evidence="2">
    <location>
        <begin position="311"/>
        <end position="323"/>
    </location>
</feature>
<dbReference type="Gene3D" id="1.25.40.10">
    <property type="entry name" value="Tetratricopeptide repeat domain"/>
    <property type="match status" value="1"/>
</dbReference>
<dbReference type="Pfam" id="PF05593">
    <property type="entry name" value="RHS_repeat"/>
    <property type="match status" value="1"/>
</dbReference>
<evidence type="ECO:0000259" key="3">
    <source>
        <dbReference type="Pfam" id="PF03412"/>
    </source>
</evidence>
<comment type="caution">
    <text evidence="5">The sequence shown here is derived from an EMBL/GenBank/DDBJ whole genome shotgun (WGS) entry which is preliminary data.</text>
</comment>
<evidence type="ECO:0000256" key="2">
    <source>
        <dbReference type="SAM" id="MobiDB-lite"/>
    </source>
</evidence>
<evidence type="ECO:0000256" key="1">
    <source>
        <dbReference type="ARBA" id="ARBA00022737"/>
    </source>
</evidence>
<dbReference type="Pfam" id="PF25023">
    <property type="entry name" value="TEN_YD-shell"/>
    <property type="match status" value="1"/>
</dbReference>
<organism evidence="5 6">
    <name type="scientific">Bradyrhizobium neotropicale</name>
    <dbReference type="NCBI Taxonomy" id="1497615"/>
    <lineage>
        <taxon>Bacteria</taxon>
        <taxon>Pseudomonadati</taxon>
        <taxon>Pseudomonadota</taxon>
        <taxon>Alphaproteobacteria</taxon>
        <taxon>Hyphomicrobiales</taxon>
        <taxon>Nitrobacteraceae</taxon>
        <taxon>Bradyrhizobium</taxon>
    </lineage>
</organism>
<dbReference type="InterPro" id="IPR011990">
    <property type="entry name" value="TPR-like_helical_dom_sf"/>
</dbReference>
<dbReference type="PANTHER" id="PTHR32305">
    <property type="match status" value="1"/>
</dbReference>
<dbReference type="Pfam" id="PF03412">
    <property type="entry name" value="Peptidase_C39"/>
    <property type="match status" value="1"/>
</dbReference>
<evidence type="ECO:0000313" key="6">
    <source>
        <dbReference type="Proteomes" id="UP000077173"/>
    </source>
</evidence>
<dbReference type="AlphaFoldDB" id="A0A176YRF0"/>
<evidence type="ECO:0000313" key="5">
    <source>
        <dbReference type="EMBL" id="OAF10258.1"/>
    </source>
</evidence>
<dbReference type="GO" id="GO:0006508">
    <property type="term" value="P:proteolysis"/>
    <property type="evidence" value="ECO:0007669"/>
    <property type="project" value="InterPro"/>
</dbReference>
<evidence type="ECO:0000259" key="4">
    <source>
        <dbReference type="Pfam" id="PF25023"/>
    </source>
</evidence>
<dbReference type="Proteomes" id="UP000077173">
    <property type="component" value="Unassembled WGS sequence"/>
</dbReference>
<name>A0A176YRF0_9BRAD</name>
<proteinExistence type="predicted"/>
<dbReference type="InterPro" id="IPR006530">
    <property type="entry name" value="YD"/>
</dbReference>
<dbReference type="NCBIfam" id="TIGR01643">
    <property type="entry name" value="YD_repeat_2x"/>
    <property type="match status" value="2"/>
</dbReference>
<gene>
    <name evidence="5" type="ORF">AXW67_25905</name>
</gene>
<dbReference type="GO" id="GO:0005524">
    <property type="term" value="F:ATP binding"/>
    <property type="evidence" value="ECO:0007669"/>
    <property type="project" value="InterPro"/>
</dbReference>
<dbReference type="Gene3D" id="2.180.10.10">
    <property type="entry name" value="RHS repeat-associated core"/>
    <property type="match status" value="2"/>
</dbReference>
<protein>
    <submittedName>
        <fullName evidence="5">Uncharacterized protein</fullName>
    </submittedName>
</protein>
<feature type="domain" description="Peptidase C39" evidence="3">
    <location>
        <begin position="174"/>
        <end position="290"/>
    </location>
</feature>
<dbReference type="GO" id="GO:0016020">
    <property type="term" value="C:membrane"/>
    <property type="evidence" value="ECO:0007669"/>
    <property type="project" value="InterPro"/>
</dbReference>
<dbReference type="InterPro" id="IPR031325">
    <property type="entry name" value="RHS_repeat"/>
</dbReference>
<feature type="domain" description="Teneurin-like YD-shell" evidence="4">
    <location>
        <begin position="762"/>
        <end position="922"/>
    </location>
</feature>
<dbReference type="EMBL" id="LSEF01000095">
    <property type="protein sequence ID" value="OAF10258.1"/>
    <property type="molecule type" value="Genomic_DNA"/>
</dbReference>
<dbReference type="InterPro" id="IPR005074">
    <property type="entry name" value="Peptidase_C39"/>
</dbReference>
<feature type="region of interest" description="Disordered" evidence="2">
    <location>
        <begin position="304"/>
        <end position="361"/>
    </location>
</feature>
<dbReference type="Gene3D" id="3.90.70.10">
    <property type="entry name" value="Cysteine proteinases"/>
    <property type="match status" value="1"/>
</dbReference>
<feature type="compositionally biased region" description="Pro residues" evidence="2">
    <location>
        <begin position="329"/>
        <end position="349"/>
    </location>
</feature>
<dbReference type="GO" id="GO:0008233">
    <property type="term" value="F:peptidase activity"/>
    <property type="evidence" value="ECO:0007669"/>
    <property type="project" value="InterPro"/>
</dbReference>
<dbReference type="PANTHER" id="PTHR32305:SF15">
    <property type="entry name" value="PROTEIN RHSA-RELATED"/>
    <property type="match status" value="1"/>
</dbReference>
<reference evidence="5 6" key="1">
    <citation type="submission" date="2016-02" db="EMBL/GenBank/DDBJ databases">
        <title>Draft genome sequence of the strain BR 10247T Bradyrhizobium neotropicale isolated from nodules of Centrolobium paraense.</title>
        <authorList>
            <person name="Simoes-Araujo J.L."/>
            <person name="Barauna A.C."/>
            <person name="Silva K."/>
            <person name="Zilli J.E."/>
        </authorList>
    </citation>
    <scope>NUCLEOTIDE SEQUENCE [LARGE SCALE GENOMIC DNA]</scope>
    <source>
        <strain evidence="5 6">BR 10247</strain>
    </source>
</reference>
<keyword evidence="6" id="KW-1185">Reference proteome</keyword>
<accession>A0A176YRF0</accession>
<dbReference type="InterPro" id="IPR050708">
    <property type="entry name" value="T6SS_VgrG/RHS"/>
</dbReference>
<sequence length="997" mass="108560">MQVDAEQATGGLAEAIRAAHFSEPLIKTGPTSAAEDDALLRALEGHARRADHEDTSQLTGFLSRYPHSAWAPALWTNLGLTYRHQGYFSRALDAWKNAWREGKDATDPLAKALVDRAVGELARLYASFGRNVELAALFDEIGERPITGSATEAVQSAREELVLSEKDPGHLFICGPLALQSLMIAEGGKPEQASFLQWYRAGRNGTSLDEVGQLADKAKFAHRLVYRDASQPVPVPAIVHWKAGHFAAIVGEADGRFHIHDPVFGHQDFWVSRAALDAEASGYFLTPARTTAIAGWREASAVEAANVRGKGPTTGTPPGTTGPQDPNANPAPPHGPRPDDNGPPPPDGNGPPQEAGGPPQGCNPSCSCPMCFYNIGEATVSLNLSDTPVGYKPPIGPSAKVQIVYNQREDSQPAVFNFFNLSPKWTLNWLSYVTDDPAHPSASVSRYIAGGGAYFYNGYQSRTGQFAAQTNDGSILVLASQSPITYRRQLSDGGVEIYAQSNGSTSYPRNVFLSQIIDPQGNALTLNYDNQQRLVSLTDAVGRQTTFSYELASRPLLITKITDPFGRSAALAYDSSFRLRSITDVIGITSSFTYDANSLVNSLTTPYGTTTFAYTAPGTSAPPRFLQVTDPLGNSEREEWLEPAPIPDSDPAATVPVGMPIAPKNQYLTYRNSFHWDRSAYVAAGCTPTGGCDYTKARVTHFAHVAGNANQKSNVVESIKYALENRIWFNYPGQTEAIFSGNYVKPSVTARVLDDGTTQLSSVSYDTSGYFKTTQITDPLGRTTSFAYSNQIDLAAISQTTAYGVQHTLAQFTYNTKHRPIYFTDAAGQTTRLTYNSTGQVASVTSPLGQTTSYQYNAAGDLTTIVNANNATAASFTYDAYDRVRTYTDSEGWTVIYDYDAADRITKITFPDGTSRIYTYDRLVVHHSDFDVLIPSHPRIGNFSGGKRISMLRATPGWRRMNPLRSRVRIIWWTDGGLTRKCRWMSASAGGCPNMYE</sequence>
<keyword evidence="1" id="KW-0677">Repeat</keyword>
<dbReference type="InterPro" id="IPR056823">
    <property type="entry name" value="TEN-like_YD-shell"/>
</dbReference>